<dbReference type="PROSITE" id="PS50930">
    <property type="entry name" value="HTH_LYTTR"/>
    <property type="match status" value="1"/>
</dbReference>
<dbReference type="PANTHER" id="PTHR37299">
    <property type="entry name" value="TRANSCRIPTIONAL REGULATOR-RELATED"/>
    <property type="match status" value="1"/>
</dbReference>
<name>A0A6S6R112_9FIRM</name>
<dbReference type="InterPro" id="IPR011006">
    <property type="entry name" value="CheY-like_superfamily"/>
</dbReference>
<dbReference type="GO" id="GO:0000156">
    <property type="term" value="F:phosphorelay response regulator activity"/>
    <property type="evidence" value="ECO:0007669"/>
    <property type="project" value="InterPro"/>
</dbReference>
<dbReference type="SMART" id="SM00850">
    <property type="entry name" value="LytTR"/>
    <property type="match status" value="1"/>
</dbReference>
<sequence length="237" mass="27455">MRIAYCDDEKVQGIYVKELTTEWEKEGNGRCELKIYGSAEEMLFENVDFFPFDFIILDIELDRMNGIELAKNIRKVDKNVIIAFLSNSREYVFDGYEVQAVRYLMKPITREQLFPLLDMVKENSGKEKQYIIVGGVGEKIKLELDDILYVEASGHYVSIYTEKTSYEVKMNMNEITNELNDSFISTHRSYAVNLHHVERITKSECHLKGGHSVPVSRGAYKKVNQEFIIYYKGGGLE</sequence>
<dbReference type="InterPro" id="IPR046947">
    <property type="entry name" value="LytR-like"/>
</dbReference>
<reference evidence="3 4" key="1">
    <citation type="journal article" date="2016" name="Int. J. Syst. Evol. Microbiol.">
        <title>Descriptions of Anaerotaenia torta gen. nov., sp. nov. and Anaerocolumna cellulosilytica gen. nov., sp. nov. isolated from a methanogenic reactor of cattle waste.</title>
        <authorList>
            <person name="Uek A."/>
            <person name="Ohtaki Y."/>
            <person name="Kaku N."/>
            <person name="Ueki K."/>
        </authorList>
    </citation>
    <scope>NUCLEOTIDE SEQUENCE [LARGE SCALE GENOMIC DNA]</scope>
    <source>
        <strain evidence="3 4">SN021</strain>
    </source>
</reference>
<evidence type="ECO:0000313" key="4">
    <source>
        <dbReference type="Proteomes" id="UP000515561"/>
    </source>
</evidence>
<dbReference type="PANTHER" id="PTHR37299:SF1">
    <property type="entry name" value="STAGE 0 SPORULATION PROTEIN A HOMOLOG"/>
    <property type="match status" value="1"/>
</dbReference>
<dbReference type="InterPro" id="IPR007492">
    <property type="entry name" value="LytTR_DNA-bd_dom"/>
</dbReference>
<dbReference type="Gene3D" id="3.40.50.2300">
    <property type="match status" value="1"/>
</dbReference>
<evidence type="ECO:0000256" key="2">
    <source>
        <dbReference type="ARBA" id="ARBA00024867"/>
    </source>
</evidence>
<dbReference type="Pfam" id="PF04397">
    <property type="entry name" value="LytTR"/>
    <property type="match status" value="1"/>
</dbReference>
<dbReference type="InterPro" id="IPR001789">
    <property type="entry name" value="Sig_transdc_resp-reg_receiver"/>
</dbReference>
<dbReference type="KEGG" id="acel:acsn021_41630"/>
<dbReference type="SMART" id="SM00448">
    <property type="entry name" value="REC"/>
    <property type="match status" value="1"/>
</dbReference>
<keyword evidence="4" id="KW-1185">Reference proteome</keyword>
<proteinExistence type="predicted"/>
<accession>A0A6S6R112</accession>
<dbReference type="SUPFAM" id="SSF52172">
    <property type="entry name" value="CheY-like"/>
    <property type="match status" value="1"/>
</dbReference>
<organism evidence="3 4">
    <name type="scientific">Anaerocolumna cellulosilytica</name>
    <dbReference type="NCBI Taxonomy" id="433286"/>
    <lineage>
        <taxon>Bacteria</taxon>
        <taxon>Bacillati</taxon>
        <taxon>Bacillota</taxon>
        <taxon>Clostridia</taxon>
        <taxon>Lachnospirales</taxon>
        <taxon>Lachnospiraceae</taxon>
        <taxon>Anaerocolumna</taxon>
    </lineage>
</organism>
<comment type="function">
    <text evidence="2">May play the central regulatory role in sporulation. It may be an element of the effector pathway responsible for the activation of sporulation genes in response to nutritional stress. Spo0A may act in concert with spo0H (a sigma factor) to control the expression of some genes that are critical to the sporulation process.</text>
</comment>
<dbReference type="Pfam" id="PF00072">
    <property type="entry name" value="Response_reg"/>
    <property type="match status" value="1"/>
</dbReference>
<dbReference type="Proteomes" id="UP000515561">
    <property type="component" value="Chromosome"/>
</dbReference>
<dbReference type="RefSeq" id="WP_184094998.1">
    <property type="nucleotide sequence ID" value="NZ_AP023367.1"/>
</dbReference>
<protein>
    <recommendedName>
        <fullName evidence="1">Stage 0 sporulation protein A homolog</fullName>
    </recommendedName>
</protein>
<dbReference type="Gene3D" id="2.40.50.1020">
    <property type="entry name" value="LytTr DNA-binding domain"/>
    <property type="match status" value="1"/>
</dbReference>
<dbReference type="GO" id="GO:0003677">
    <property type="term" value="F:DNA binding"/>
    <property type="evidence" value="ECO:0007669"/>
    <property type="project" value="UniProtKB-KW"/>
</dbReference>
<dbReference type="PROSITE" id="PS50110">
    <property type="entry name" value="RESPONSE_REGULATORY"/>
    <property type="match status" value="1"/>
</dbReference>
<dbReference type="EMBL" id="AP023367">
    <property type="protein sequence ID" value="BCJ96594.1"/>
    <property type="molecule type" value="Genomic_DNA"/>
</dbReference>
<evidence type="ECO:0000256" key="1">
    <source>
        <dbReference type="ARBA" id="ARBA00018672"/>
    </source>
</evidence>
<dbReference type="AlphaFoldDB" id="A0A6S6R112"/>
<keyword evidence="3" id="KW-0238">DNA-binding</keyword>
<gene>
    <name evidence="3" type="primary">rgbR_3</name>
    <name evidence="3" type="ORF">acsn021_41630</name>
</gene>
<evidence type="ECO:0000313" key="3">
    <source>
        <dbReference type="EMBL" id="BCJ96594.1"/>
    </source>
</evidence>